<comment type="caution">
    <text evidence="2">The sequence shown here is derived from an EMBL/GenBank/DDBJ whole genome shotgun (WGS) entry which is preliminary data.</text>
</comment>
<dbReference type="InterPro" id="IPR040256">
    <property type="entry name" value="At4g02000-like"/>
</dbReference>
<sequence length="259" mass="28641">MGPHRGSCRVDVGFGLFRIVFSTKPDRDRALEKQPWPFRKYLLNLQAWVAPTQAMYDRMASMAFWVQLRGVPHDYSTIYFGRELLQQLGEVLDIGLFGSRTSTGYFLKVKLILDVTIPFRGRLMAESGDSCSQGILAGSGCIYVMNGSHRVGSPCYGGWILYPAVSQFGRLYLATVRSEGGTHNPPASRGKQLLLEYPPSPPTKYVCALRIGISEDDLLVDRKRLVVDMESEGSPTGPLAPADKKTRRSLAFSADVDAA</sequence>
<name>A0AAV0H6Y2_9ROSI</name>
<evidence type="ECO:0008006" key="4">
    <source>
        <dbReference type="Google" id="ProtNLM"/>
    </source>
</evidence>
<dbReference type="PANTHER" id="PTHR31286:SF167">
    <property type="entry name" value="OS09G0268800 PROTEIN"/>
    <property type="match status" value="1"/>
</dbReference>
<evidence type="ECO:0000313" key="2">
    <source>
        <dbReference type="EMBL" id="CAI0380719.1"/>
    </source>
</evidence>
<organism evidence="2 3">
    <name type="scientific">Linum tenue</name>
    <dbReference type="NCBI Taxonomy" id="586396"/>
    <lineage>
        <taxon>Eukaryota</taxon>
        <taxon>Viridiplantae</taxon>
        <taxon>Streptophyta</taxon>
        <taxon>Embryophyta</taxon>
        <taxon>Tracheophyta</taxon>
        <taxon>Spermatophyta</taxon>
        <taxon>Magnoliopsida</taxon>
        <taxon>eudicotyledons</taxon>
        <taxon>Gunneridae</taxon>
        <taxon>Pentapetalae</taxon>
        <taxon>rosids</taxon>
        <taxon>fabids</taxon>
        <taxon>Malpighiales</taxon>
        <taxon>Linaceae</taxon>
        <taxon>Linum</taxon>
    </lineage>
</organism>
<accession>A0AAV0H6Y2</accession>
<protein>
    <recommendedName>
        <fullName evidence="4">DUF4283 domain-containing protein</fullName>
    </recommendedName>
</protein>
<proteinExistence type="predicted"/>
<feature type="region of interest" description="Disordered" evidence="1">
    <location>
        <begin position="230"/>
        <end position="259"/>
    </location>
</feature>
<dbReference type="AlphaFoldDB" id="A0AAV0H6Y2"/>
<dbReference type="Proteomes" id="UP001154282">
    <property type="component" value="Unassembled WGS sequence"/>
</dbReference>
<dbReference type="PANTHER" id="PTHR31286">
    <property type="entry name" value="GLYCINE-RICH CELL WALL STRUCTURAL PROTEIN 1.8-LIKE"/>
    <property type="match status" value="1"/>
</dbReference>
<dbReference type="EMBL" id="CAMGYJ010000002">
    <property type="protein sequence ID" value="CAI0380719.1"/>
    <property type="molecule type" value="Genomic_DNA"/>
</dbReference>
<keyword evidence="3" id="KW-1185">Reference proteome</keyword>
<reference evidence="2" key="1">
    <citation type="submission" date="2022-08" db="EMBL/GenBank/DDBJ databases">
        <authorList>
            <person name="Gutierrez-Valencia J."/>
        </authorList>
    </citation>
    <scope>NUCLEOTIDE SEQUENCE</scope>
</reference>
<gene>
    <name evidence="2" type="ORF">LITE_LOCUS2799</name>
</gene>
<evidence type="ECO:0000313" key="3">
    <source>
        <dbReference type="Proteomes" id="UP001154282"/>
    </source>
</evidence>
<evidence type="ECO:0000256" key="1">
    <source>
        <dbReference type="SAM" id="MobiDB-lite"/>
    </source>
</evidence>